<evidence type="ECO:0000259" key="4">
    <source>
        <dbReference type="Pfam" id="PF24160"/>
    </source>
</evidence>
<proteinExistence type="inferred from homology"/>
<dbReference type="Proteomes" id="UP000239899">
    <property type="component" value="Unassembled WGS sequence"/>
</dbReference>
<accession>A0A2P6U262</accession>
<dbReference type="EMBL" id="LHPG02000002">
    <property type="protein sequence ID" value="PRW60390.1"/>
    <property type="molecule type" value="Genomic_DNA"/>
</dbReference>
<feature type="domain" description="Protein root UVB sensitive/RUS" evidence="3">
    <location>
        <begin position="87"/>
        <end position="322"/>
    </location>
</feature>
<reference evidence="5 6" key="1">
    <citation type="journal article" date="2018" name="Plant J.">
        <title>Genome sequences of Chlorella sorokiniana UTEX 1602 and Micractinium conductrix SAG 241.80: implications to maltose excretion by a green alga.</title>
        <authorList>
            <person name="Arriola M.B."/>
            <person name="Velmurugan N."/>
            <person name="Zhang Y."/>
            <person name="Plunkett M.H."/>
            <person name="Hondzo H."/>
            <person name="Barney B.M."/>
        </authorList>
    </citation>
    <scope>NUCLEOTIDE SEQUENCE [LARGE SCALE GENOMIC DNA]</scope>
    <source>
        <strain evidence="6">UTEX 1602</strain>
    </source>
</reference>
<evidence type="ECO:0000256" key="1">
    <source>
        <dbReference type="ARBA" id="ARBA00007558"/>
    </source>
</evidence>
<sequence length="538" mass="55512">MAALRCRGTSAPGARQPPPLRLLRPIAAAGADVRDASTPQQAPRSLVELSVAGRRRVQLGGGGSGAAEQHAFASIDAPGSGVAEQGPLAAIRAFFLPRGWPHSVTPDYLRYQLATVPAHITGWMSHSLATSSMIQALGVAASPEAAVATSAAIKWITKDGLGAAGRLIVGGNLAQVFDEDPRRWRMVAEAVTTLGLSLEIATRMYPAQFVLLAGAGTLAKSMAKGMGRPCFRVIQTHFSATNNVGDVAAKEEVWEVAAQLLGLASSVALLRTLEAAGQPELVVPAWAAAHGVHVALRYVALRALRFPYPNQKRGSLMVTQHVGSGSVPSIEEANQSEQILLPPSACRPRMRFGCSLDEALGWSGSGGLLSSPLGGASSSSSSSSSSVGSSSGGSSSSSSTDGGSQAQELQQLVALYAGERYMLTWRDGTAHVLLQETAAPVDLLRAMWQAAWLERYAGTGKAEAAAAAGTGVSTAAAGGGNGATAQVQLSGAADAQLLEASLAALQQQWPDFAAAAAAQGWHLEKAVLPRGRTLVRLE</sequence>
<protein>
    <submittedName>
        <fullName evidence="5">UPF0420 isoform X4</fullName>
    </submittedName>
</protein>
<dbReference type="AlphaFoldDB" id="A0A2P6U262"/>
<evidence type="ECO:0000259" key="3">
    <source>
        <dbReference type="Pfam" id="PF04884"/>
    </source>
</evidence>
<organism evidence="5 6">
    <name type="scientific">Chlorella sorokiniana</name>
    <name type="common">Freshwater green alga</name>
    <dbReference type="NCBI Taxonomy" id="3076"/>
    <lineage>
        <taxon>Eukaryota</taxon>
        <taxon>Viridiplantae</taxon>
        <taxon>Chlorophyta</taxon>
        <taxon>core chlorophytes</taxon>
        <taxon>Trebouxiophyceae</taxon>
        <taxon>Chlorellales</taxon>
        <taxon>Chlorellaceae</taxon>
        <taxon>Chlorella clade</taxon>
        <taxon>Chlorella</taxon>
    </lineage>
</organism>
<dbReference type="InterPro" id="IPR054549">
    <property type="entry name" value="UVB_sens_RUS_dom"/>
</dbReference>
<feature type="domain" description="Root UVB sensitive protein C-terminal" evidence="4">
    <location>
        <begin position="405"/>
        <end position="528"/>
    </location>
</feature>
<comment type="caution">
    <text evidence="5">The sequence shown here is derived from an EMBL/GenBank/DDBJ whole genome shotgun (WGS) entry which is preliminary data.</text>
</comment>
<dbReference type="PANTHER" id="PTHR12770:SF27">
    <property type="entry name" value="PROTEIN ROOT UVB SENSITIVE 5"/>
    <property type="match status" value="1"/>
</dbReference>
<evidence type="ECO:0000256" key="2">
    <source>
        <dbReference type="SAM" id="MobiDB-lite"/>
    </source>
</evidence>
<dbReference type="Pfam" id="PF04884">
    <property type="entry name" value="UVB_sens_prot"/>
    <property type="match status" value="1"/>
</dbReference>
<dbReference type="Pfam" id="PF24160">
    <property type="entry name" value="UVB_sens_C"/>
    <property type="match status" value="1"/>
</dbReference>
<feature type="region of interest" description="Disordered" evidence="2">
    <location>
        <begin position="373"/>
        <end position="404"/>
    </location>
</feature>
<dbReference type="OrthoDB" id="364779at2759"/>
<keyword evidence="6" id="KW-1185">Reference proteome</keyword>
<name>A0A2P6U262_CHLSO</name>
<evidence type="ECO:0000313" key="5">
    <source>
        <dbReference type="EMBL" id="PRW60390.1"/>
    </source>
</evidence>
<dbReference type="InterPro" id="IPR006968">
    <property type="entry name" value="RUS_fam"/>
</dbReference>
<dbReference type="InterPro" id="IPR055412">
    <property type="entry name" value="UVB_sens_C"/>
</dbReference>
<evidence type="ECO:0000313" key="6">
    <source>
        <dbReference type="Proteomes" id="UP000239899"/>
    </source>
</evidence>
<gene>
    <name evidence="5" type="ORF">C2E21_0893</name>
</gene>
<comment type="similarity">
    <text evidence="1">Belongs to the RUS1 family.</text>
</comment>
<dbReference type="PANTHER" id="PTHR12770">
    <property type="entry name" value="RUS1 FAMILY PROTEIN C16ORF58"/>
    <property type="match status" value="1"/>
</dbReference>